<sequence>PQLLISQCPKCQSELKLTVTNFKDEFEPDQFSDQKYQRMVEKFGQATLEQAIKEQNWEISSSKTIQDILQYRIIYEGTLTCINCNEEYLVKN</sequence>
<proteinExistence type="predicted"/>
<reference evidence="1" key="1">
    <citation type="submission" date="2015-07" db="EMBL/GenBank/DDBJ databases">
        <title>Adaptation to a free-living lifestyle via gene acquisitions in the diplomonad Trepomonas sp. PC1.</title>
        <authorList>
            <person name="Xu F."/>
            <person name="Jerlstrom-Hultqvist J."/>
            <person name="Kolisko M."/>
            <person name="Simpson A.G.B."/>
            <person name="Roger A.J."/>
            <person name="Svard S.G."/>
            <person name="Andersson J.O."/>
        </authorList>
    </citation>
    <scope>NUCLEOTIDE SEQUENCE</scope>
    <source>
        <strain evidence="1">PC1</strain>
    </source>
</reference>
<organism evidence="1">
    <name type="scientific">Trepomonas sp. PC1</name>
    <dbReference type="NCBI Taxonomy" id="1076344"/>
    <lineage>
        <taxon>Eukaryota</taxon>
        <taxon>Metamonada</taxon>
        <taxon>Diplomonadida</taxon>
        <taxon>Hexamitidae</taxon>
        <taxon>Hexamitinae</taxon>
        <taxon>Trepomonas</taxon>
    </lineage>
</organism>
<gene>
    <name evidence="1" type="ORF">TPC1_14541</name>
</gene>
<feature type="non-terminal residue" evidence="1">
    <location>
        <position position="1"/>
    </location>
</feature>
<evidence type="ECO:0000313" key="1">
    <source>
        <dbReference type="EMBL" id="JAP93249.1"/>
    </source>
</evidence>
<dbReference type="Gene3D" id="2.20.25.10">
    <property type="match status" value="1"/>
</dbReference>
<dbReference type="EMBL" id="GDID01003357">
    <property type="protein sequence ID" value="JAP93249.1"/>
    <property type="molecule type" value="Transcribed_RNA"/>
</dbReference>
<accession>A0A146KD28</accession>
<dbReference type="AlphaFoldDB" id="A0A146KD28"/>
<name>A0A146KD28_9EUKA</name>
<feature type="non-terminal residue" evidence="1">
    <location>
        <position position="92"/>
    </location>
</feature>
<protein>
    <submittedName>
        <fullName evidence="1">Uncharacterized protein</fullName>
    </submittedName>
</protein>